<dbReference type="PANTHER" id="PTHR11695">
    <property type="entry name" value="ALCOHOL DEHYDROGENASE RELATED"/>
    <property type="match status" value="1"/>
</dbReference>
<accession>A0A163JTL2</accession>
<dbReference type="InterPro" id="IPR011032">
    <property type="entry name" value="GroES-like_sf"/>
</dbReference>
<evidence type="ECO:0000313" key="2">
    <source>
        <dbReference type="Proteomes" id="UP000076837"/>
    </source>
</evidence>
<dbReference type="InterPro" id="IPR020843">
    <property type="entry name" value="ER"/>
</dbReference>
<dbReference type="InterPro" id="IPR050700">
    <property type="entry name" value="YIM1/Zinc_Alcohol_DH_Fams"/>
</dbReference>
<dbReference type="SMART" id="SM00829">
    <property type="entry name" value="PKS_ER"/>
    <property type="match status" value="1"/>
</dbReference>
<dbReference type="GO" id="GO:0005739">
    <property type="term" value="C:mitochondrion"/>
    <property type="evidence" value="ECO:0007669"/>
    <property type="project" value="TreeGrafter"/>
</dbReference>
<keyword evidence="2" id="KW-1185">Reference proteome</keyword>
<dbReference type="SUPFAM" id="SSF51735">
    <property type="entry name" value="NAD(P)-binding Rossmann-fold domains"/>
    <property type="match status" value="1"/>
</dbReference>
<dbReference type="SUPFAM" id="SSF50129">
    <property type="entry name" value="GroES-like"/>
    <property type="match status" value="1"/>
</dbReference>
<dbReference type="AlphaFoldDB" id="A0A163JTL2"/>
<dbReference type="InterPro" id="IPR036291">
    <property type="entry name" value="NAD(P)-bd_dom_sf"/>
</dbReference>
<dbReference type="CDD" id="cd05289">
    <property type="entry name" value="MDR_like_2"/>
    <property type="match status" value="1"/>
</dbReference>
<dbReference type="EMBL" id="JYNV01000103">
    <property type="protein sequence ID" value="KZM26586.1"/>
    <property type="molecule type" value="Genomic_DNA"/>
</dbReference>
<dbReference type="GO" id="GO:0016491">
    <property type="term" value="F:oxidoreductase activity"/>
    <property type="evidence" value="ECO:0007669"/>
    <property type="project" value="InterPro"/>
</dbReference>
<proteinExistence type="predicted"/>
<dbReference type="Proteomes" id="UP000076837">
    <property type="component" value="Unassembled WGS sequence"/>
</dbReference>
<dbReference type="OrthoDB" id="3509362at2759"/>
<protein>
    <submittedName>
        <fullName evidence="1">Oxidoreductase</fullName>
    </submittedName>
</protein>
<dbReference type="STRING" id="5454.A0A163JTL2"/>
<dbReference type="Gene3D" id="3.40.50.720">
    <property type="entry name" value="NAD(P)-binding Rossmann-like Domain"/>
    <property type="match status" value="1"/>
</dbReference>
<reference evidence="1 2" key="1">
    <citation type="journal article" date="2016" name="Sci. Rep.">
        <title>Draft genome sequencing and secretome analysis of fungal phytopathogen Ascochyta rabiei provides insight into the necrotrophic effector repertoire.</title>
        <authorList>
            <person name="Verma S."/>
            <person name="Gazara R.K."/>
            <person name="Nizam S."/>
            <person name="Parween S."/>
            <person name="Chattopadhyay D."/>
            <person name="Verma P.K."/>
        </authorList>
    </citation>
    <scope>NUCLEOTIDE SEQUENCE [LARGE SCALE GENOMIC DNA]</scope>
    <source>
        <strain evidence="1 2">ArDII</strain>
    </source>
</reference>
<dbReference type="PANTHER" id="PTHR11695:SF647">
    <property type="entry name" value="ENOYL REDUCTASE (ER) DOMAIN-CONTAINING PROTEIN"/>
    <property type="match status" value="1"/>
</dbReference>
<comment type="caution">
    <text evidence="1">The sequence shown here is derived from an EMBL/GenBank/DDBJ whole genome shotgun (WGS) entry which is preliminary data.</text>
</comment>
<dbReference type="Pfam" id="PF13602">
    <property type="entry name" value="ADH_zinc_N_2"/>
    <property type="match status" value="1"/>
</dbReference>
<evidence type="ECO:0000313" key="1">
    <source>
        <dbReference type="EMBL" id="KZM26586.1"/>
    </source>
</evidence>
<organism evidence="1 2">
    <name type="scientific">Didymella rabiei</name>
    <name type="common">Chickpea ascochyta blight fungus</name>
    <name type="synonym">Mycosphaerella rabiei</name>
    <dbReference type="NCBI Taxonomy" id="5454"/>
    <lineage>
        <taxon>Eukaryota</taxon>
        <taxon>Fungi</taxon>
        <taxon>Dikarya</taxon>
        <taxon>Ascomycota</taxon>
        <taxon>Pezizomycotina</taxon>
        <taxon>Dothideomycetes</taxon>
        <taxon>Pleosporomycetidae</taxon>
        <taxon>Pleosporales</taxon>
        <taxon>Pleosporineae</taxon>
        <taxon>Didymellaceae</taxon>
        <taxon>Ascochyta</taxon>
    </lineage>
</organism>
<gene>
    <name evidence="1" type="ORF">ST47_g2237</name>
</gene>
<name>A0A163JTL2_DIDRA</name>
<dbReference type="Gene3D" id="3.90.180.10">
    <property type="entry name" value="Medium-chain alcohol dehydrogenases, catalytic domain"/>
    <property type="match status" value="1"/>
</dbReference>
<sequence length="341" mass="36484">MVNVPKMQEAVVFNTKTHSLSFTSATPVVIAADELLIKVHSTAITRGELEWGSFVDWREEQIPCYDVSGTVLSVPTASDPSHSFKEGDKIFGRIAASRRGAAQQYASLLPSEAALVPRGLDMASAACVPMSAHTAWQAVFEKGLLTGTFTPASVPRVSAAGVTFLDQAQGKRVLVLGAAGSVGLMGVQFAKLAGAFVAGTASAGDEGFLKGLHIDAVIDYTNASVAEYVSSNEKFDLVFDCVGGRSMLDGWSGVKENGVYVSVVPGFTEPEGGKPAGVRTEWFVMESRSQELVEISRFFEKGMLKTRVDSVWRLEEFREAFGKAETGRPKGKVVFRVGDAE</sequence>